<dbReference type="InterPro" id="IPR036397">
    <property type="entry name" value="RNaseH_sf"/>
</dbReference>
<dbReference type="InterPro" id="IPR012337">
    <property type="entry name" value="RNaseH-like_sf"/>
</dbReference>
<dbReference type="GO" id="GO:0003676">
    <property type="term" value="F:nucleic acid binding"/>
    <property type="evidence" value="ECO:0007669"/>
    <property type="project" value="InterPro"/>
</dbReference>
<evidence type="ECO:0000313" key="2">
    <source>
        <dbReference type="EMBL" id="PIC21658.1"/>
    </source>
</evidence>
<keyword evidence="3" id="KW-1185">Reference proteome</keyword>
<name>A0A2G5T365_9PELO</name>
<dbReference type="GO" id="GO:0008408">
    <property type="term" value="F:3'-5' exonuclease activity"/>
    <property type="evidence" value="ECO:0007669"/>
    <property type="project" value="InterPro"/>
</dbReference>
<dbReference type="AlphaFoldDB" id="A0A2G5T365"/>
<feature type="domain" description="3'-5' exonuclease" evidence="1">
    <location>
        <begin position="229"/>
        <end position="277"/>
    </location>
</feature>
<accession>A0A2G5T365</accession>
<gene>
    <name evidence="2" type="primary">Cnig_chr_X.g26418</name>
    <name evidence="2" type="ORF">B9Z55_026418</name>
</gene>
<evidence type="ECO:0000259" key="1">
    <source>
        <dbReference type="Pfam" id="PF01612"/>
    </source>
</evidence>
<dbReference type="Gene3D" id="3.30.420.10">
    <property type="entry name" value="Ribonuclease H-like superfamily/Ribonuclease H"/>
    <property type="match status" value="1"/>
</dbReference>
<dbReference type="InterPro" id="IPR002562">
    <property type="entry name" value="3'-5'_exonuclease_dom"/>
</dbReference>
<dbReference type="EMBL" id="PDUG01000006">
    <property type="protein sequence ID" value="PIC21658.1"/>
    <property type="molecule type" value="Genomic_DNA"/>
</dbReference>
<organism evidence="2 3">
    <name type="scientific">Caenorhabditis nigoni</name>
    <dbReference type="NCBI Taxonomy" id="1611254"/>
    <lineage>
        <taxon>Eukaryota</taxon>
        <taxon>Metazoa</taxon>
        <taxon>Ecdysozoa</taxon>
        <taxon>Nematoda</taxon>
        <taxon>Chromadorea</taxon>
        <taxon>Rhabditida</taxon>
        <taxon>Rhabditina</taxon>
        <taxon>Rhabditomorpha</taxon>
        <taxon>Rhabditoidea</taxon>
        <taxon>Rhabditidae</taxon>
        <taxon>Peloderinae</taxon>
        <taxon>Caenorhabditis</taxon>
    </lineage>
</organism>
<comment type="caution">
    <text evidence="2">The sequence shown here is derived from an EMBL/GenBank/DDBJ whole genome shotgun (WGS) entry which is preliminary data.</text>
</comment>
<dbReference type="SUPFAM" id="SSF53098">
    <property type="entry name" value="Ribonuclease H-like"/>
    <property type="match status" value="1"/>
</dbReference>
<evidence type="ECO:0000313" key="3">
    <source>
        <dbReference type="Proteomes" id="UP000230233"/>
    </source>
</evidence>
<dbReference type="Pfam" id="PF01612">
    <property type="entry name" value="DNA_pol_A_exo1"/>
    <property type="match status" value="1"/>
</dbReference>
<dbReference type="Proteomes" id="UP000230233">
    <property type="component" value="Chromosome X"/>
</dbReference>
<dbReference type="STRING" id="1611254.A0A2G5T365"/>
<sequence>MAYGMRSPTIKEMMKYLEKLSKKGGLSLPVAVDLISEMLRLRHLWDDTITEKLNGILDGNLIKPNENVKRELRALVDRQGWIVRSDIDPVKQMAFEMVSTMSASELEEYDIKITDNIEKVDNALKKMKETGGTLPVYLDVENTYNCRGEPHGRSNEMRGKAALVTILDPKSKEILLWRVHKQPDIDDVEVRLRKLSLHRKILTWGKEEILKWIPNKKDIQRKKFRKLMSLKSAAEEAGLYLLKLETMSNWTNEILRQDQIIYAALDCVAMVRIVEHFKIPIGILNIRKKI</sequence>
<reference evidence="3" key="1">
    <citation type="submission" date="2017-10" db="EMBL/GenBank/DDBJ databases">
        <title>Rapid genome shrinkage in a self-fertile nematode reveals novel sperm competition proteins.</title>
        <authorList>
            <person name="Yin D."/>
            <person name="Schwarz E.M."/>
            <person name="Thomas C.G."/>
            <person name="Felde R.L."/>
            <person name="Korf I.F."/>
            <person name="Cutter A.D."/>
            <person name="Schartner C.M."/>
            <person name="Ralston E.J."/>
            <person name="Meyer B.J."/>
            <person name="Haag E.S."/>
        </authorList>
    </citation>
    <scope>NUCLEOTIDE SEQUENCE [LARGE SCALE GENOMIC DNA]</scope>
    <source>
        <strain evidence="3">JU1422</strain>
    </source>
</reference>
<dbReference type="GO" id="GO:0006139">
    <property type="term" value="P:nucleobase-containing compound metabolic process"/>
    <property type="evidence" value="ECO:0007669"/>
    <property type="project" value="InterPro"/>
</dbReference>
<proteinExistence type="predicted"/>
<protein>
    <recommendedName>
        <fullName evidence="1">3'-5' exonuclease domain-containing protein</fullName>
    </recommendedName>
</protein>